<dbReference type="GO" id="GO:0016020">
    <property type="term" value="C:membrane"/>
    <property type="evidence" value="ECO:0007669"/>
    <property type="project" value="UniProtKB-SubCell"/>
</dbReference>
<evidence type="ECO:0000256" key="2">
    <source>
        <dbReference type="ARBA" id="ARBA00022692"/>
    </source>
</evidence>
<evidence type="ECO:0000256" key="1">
    <source>
        <dbReference type="ARBA" id="ARBA00004167"/>
    </source>
</evidence>
<dbReference type="AlphaFoldDB" id="A0A5J5CX80"/>
<evidence type="ECO:0000256" key="3">
    <source>
        <dbReference type="ARBA" id="ARBA00022989"/>
    </source>
</evidence>
<evidence type="ECO:0000313" key="6">
    <source>
        <dbReference type="EMBL" id="KAA8585759.1"/>
    </source>
</evidence>
<keyword evidence="2 5" id="KW-0812">Transmembrane</keyword>
<sequence>MDQTGLQQFQVQVSHVVSRVQFFQSDWDIASFAVFFIFIVNVIYLYMVSEDSTGIWLLLNLNCANYLTLEDRPTGYDVQREPHLVLELLTELQRDGEEHQRVVQPRHHALHLVDVAHLKAVVVELAVDDITAGGQLRQRHGGRGGEAVPCSGQLKHHSIHELQQEQRHH</sequence>
<proteinExistence type="predicted"/>
<dbReference type="Proteomes" id="UP000327493">
    <property type="component" value="Chromosome 15"/>
</dbReference>
<dbReference type="InterPro" id="IPR031671">
    <property type="entry name" value="SMIM5/18/22"/>
</dbReference>
<keyword evidence="7" id="KW-1185">Reference proteome</keyword>
<protein>
    <submittedName>
        <fullName evidence="6">Uncharacterized protein</fullName>
    </submittedName>
</protein>
<dbReference type="Pfam" id="PF15831">
    <property type="entry name" value="SMIM5_18_22"/>
    <property type="match status" value="1"/>
</dbReference>
<reference evidence="6 7" key="1">
    <citation type="submission" date="2019-08" db="EMBL/GenBank/DDBJ databases">
        <title>A chromosome-level genome assembly, high-density linkage maps, and genome scans reveal the genomic architecture of hybrid incompatibilities underlying speciation via character displacement in darters (Percidae: Etheostominae).</title>
        <authorList>
            <person name="Moran R.L."/>
            <person name="Catchen J.M."/>
            <person name="Fuller R.C."/>
        </authorList>
    </citation>
    <scope>NUCLEOTIDE SEQUENCE [LARGE SCALE GENOMIC DNA]</scope>
    <source>
        <strain evidence="6">EspeVRDwgs_2016</strain>
        <tissue evidence="6">Muscle</tissue>
    </source>
</reference>
<keyword evidence="4 5" id="KW-0472">Membrane</keyword>
<evidence type="ECO:0000256" key="5">
    <source>
        <dbReference type="SAM" id="Phobius"/>
    </source>
</evidence>
<comment type="subcellular location">
    <subcellularLocation>
        <location evidence="1">Membrane</location>
        <topology evidence="1">Single-pass membrane protein</topology>
    </subcellularLocation>
</comment>
<evidence type="ECO:0000256" key="4">
    <source>
        <dbReference type="ARBA" id="ARBA00023136"/>
    </source>
</evidence>
<gene>
    <name evidence="6" type="ORF">FQN60_004453</name>
</gene>
<dbReference type="EMBL" id="VOFY01000015">
    <property type="protein sequence ID" value="KAA8585759.1"/>
    <property type="molecule type" value="Genomic_DNA"/>
</dbReference>
<organism evidence="6 7">
    <name type="scientific">Etheostoma spectabile</name>
    <name type="common">orangethroat darter</name>
    <dbReference type="NCBI Taxonomy" id="54343"/>
    <lineage>
        <taxon>Eukaryota</taxon>
        <taxon>Metazoa</taxon>
        <taxon>Chordata</taxon>
        <taxon>Craniata</taxon>
        <taxon>Vertebrata</taxon>
        <taxon>Euteleostomi</taxon>
        <taxon>Actinopterygii</taxon>
        <taxon>Neopterygii</taxon>
        <taxon>Teleostei</taxon>
        <taxon>Neoteleostei</taxon>
        <taxon>Acanthomorphata</taxon>
        <taxon>Eupercaria</taxon>
        <taxon>Perciformes</taxon>
        <taxon>Percoidei</taxon>
        <taxon>Percidae</taxon>
        <taxon>Etheostomatinae</taxon>
        <taxon>Etheostoma</taxon>
    </lineage>
</organism>
<evidence type="ECO:0000313" key="7">
    <source>
        <dbReference type="Proteomes" id="UP000327493"/>
    </source>
</evidence>
<feature type="transmembrane region" description="Helical" evidence="5">
    <location>
        <begin position="29"/>
        <end position="48"/>
    </location>
</feature>
<name>A0A5J5CX80_9PERO</name>
<comment type="caution">
    <text evidence="6">The sequence shown here is derived from an EMBL/GenBank/DDBJ whole genome shotgun (WGS) entry which is preliminary data.</text>
</comment>
<keyword evidence="3 5" id="KW-1133">Transmembrane helix</keyword>
<accession>A0A5J5CX80</accession>